<dbReference type="InterPro" id="IPR007110">
    <property type="entry name" value="Ig-like_dom"/>
</dbReference>
<feature type="domain" description="Ig-like" evidence="6">
    <location>
        <begin position="46"/>
        <end position="144"/>
    </location>
</feature>
<dbReference type="PROSITE" id="PS50835">
    <property type="entry name" value="IG_LIKE"/>
    <property type="match status" value="3"/>
</dbReference>
<dbReference type="SUPFAM" id="SSF49265">
    <property type="entry name" value="Fibronectin type III"/>
    <property type="match status" value="1"/>
</dbReference>
<dbReference type="SMART" id="SM00409">
    <property type="entry name" value="IG"/>
    <property type="match status" value="3"/>
</dbReference>
<dbReference type="EMBL" id="CAEY01000044">
    <property type="status" value="NOT_ANNOTATED_CDS"/>
    <property type="molecule type" value="Genomic_DNA"/>
</dbReference>
<evidence type="ECO:0000313" key="8">
    <source>
        <dbReference type="Proteomes" id="UP000015104"/>
    </source>
</evidence>
<dbReference type="SUPFAM" id="SSF48726">
    <property type="entry name" value="Immunoglobulin"/>
    <property type="match status" value="4"/>
</dbReference>
<dbReference type="InterPro" id="IPR013783">
    <property type="entry name" value="Ig-like_fold"/>
</dbReference>
<dbReference type="PANTHER" id="PTHR23278:SF19">
    <property type="entry name" value="OBSCURIN"/>
    <property type="match status" value="1"/>
</dbReference>
<comment type="subcellular location">
    <subcellularLocation>
        <location evidence="1">Membrane</location>
        <topology evidence="1">Single-pass membrane protein</topology>
    </subcellularLocation>
</comment>
<organism evidence="7 8">
    <name type="scientific">Tetranychus urticae</name>
    <name type="common">Two-spotted spider mite</name>
    <dbReference type="NCBI Taxonomy" id="32264"/>
    <lineage>
        <taxon>Eukaryota</taxon>
        <taxon>Metazoa</taxon>
        <taxon>Ecdysozoa</taxon>
        <taxon>Arthropoda</taxon>
        <taxon>Chelicerata</taxon>
        <taxon>Arachnida</taxon>
        <taxon>Acari</taxon>
        <taxon>Acariformes</taxon>
        <taxon>Trombidiformes</taxon>
        <taxon>Prostigmata</taxon>
        <taxon>Eleutherengona</taxon>
        <taxon>Raphignathae</taxon>
        <taxon>Tetranychoidea</taxon>
        <taxon>Tetranychidae</taxon>
        <taxon>Tetranychus</taxon>
    </lineage>
</organism>
<dbReference type="Proteomes" id="UP000015104">
    <property type="component" value="Unassembled WGS sequence"/>
</dbReference>
<protein>
    <recommendedName>
        <fullName evidence="6">Ig-like domain-containing protein</fullName>
    </recommendedName>
</protein>
<dbReference type="EnsemblMetazoa" id="tetur10g05580.1">
    <property type="protein sequence ID" value="tetur10g05580.1"/>
    <property type="gene ID" value="tetur10g05580"/>
</dbReference>
<keyword evidence="8" id="KW-1185">Reference proteome</keyword>
<evidence type="ECO:0000313" key="7">
    <source>
        <dbReference type="EnsemblMetazoa" id="tetur10g05580.1"/>
    </source>
</evidence>
<dbReference type="InterPro" id="IPR003599">
    <property type="entry name" value="Ig_sub"/>
</dbReference>
<reference evidence="8" key="1">
    <citation type="submission" date="2011-08" db="EMBL/GenBank/DDBJ databases">
        <authorList>
            <person name="Rombauts S."/>
        </authorList>
    </citation>
    <scope>NUCLEOTIDE SEQUENCE</scope>
    <source>
        <strain evidence="8">London</strain>
    </source>
</reference>
<feature type="transmembrane region" description="Helical" evidence="5">
    <location>
        <begin position="545"/>
        <end position="571"/>
    </location>
</feature>
<keyword evidence="5" id="KW-0812">Transmembrane</keyword>
<evidence type="ECO:0000256" key="3">
    <source>
        <dbReference type="ARBA" id="ARBA00023157"/>
    </source>
</evidence>
<dbReference type="SMART" id="SM00408">
    <property type="entry name" value="IGc2"/>
    <property type="match status" value="3"/>
</dbReference>
<dbReference type="PANTHER" id="PTHR23278">
    <property type="entry name" value="SIDESTEP PROTEIN"/>
    <property type="match status" value="1"/>
</dbReference>
<proteinExistence type="predicted"/>
<dbReference type="CDD" id="cd00096">
    <property type="entry name" value="Ig"/>
    <property type="match status" value="1"/>
</dbReference>
<dbReference type="Gene3D" id="2.60.40.10">
    <property type="entry name" value="Immunoglobulins"/>
    <property type="match status" value="4"/>
</dbReference>
<dbReference type="InterPro" id="IPR036116">
    <property type="entry name" value="FN3_sf"/>
</dbReference>
<dbReference type="AlphaFoldDB" id="T1KG53"/>
<evidence type="ECO:0000256" key="4">
    <source>
        <dbReference type="SAM" id="MobiDB-lite"/>
    </source>
</evidence>
<feature type="region of interest" description="Disordered" evidence="4">
    <location>
        <begin position="677"/>
        <end position="698"/>
    </location>
</feature>
<keyword evidence="2 5" id="KW-0472">Membrane</keyword>
<dbReference type="InterPro" id="IPR013162">
    <property type="entry name" value="CD80_C2-set"/>
</dbReference>
<dbReference type="HOGENOM" id="CLU_005939_1_1_1"/>
<keyword evidence="3" id="KW-1015">Disulfide bond</keyword>
<dbReference type="eggNOG" id="KOG3515">
    <property type="taxonomic scope" value="Eukaryota"/>
</dbReference>
<evidence type="ECO:0000256" key="2">
    <source>
        <dbReference type="ARBA" id="ARBA00023136"/>
    </source>
</evidence>
<evidence type="ECO:0000259" key="6">
    <source>
        <dbReference type="PROSITE" id="PS50835"/>
    </source>
</evidence>
<feature type="domain" description="Ig-like" evidence="6">
    <location>
        <begin position="151"/>
        <end position="245"/>
    </location>
</feature>
<dbReference type="Pfam" id="PF08205">
    <property type="entry name" value="C2-set_2"/>
    <property type="match status" value="1"/>
</dbReference>
<feature type="compositionally biased region" description="Polar residues" evidence="4">
    <location>
        <begin position="679"/>
        <end position="693"/>
    </location>
</feature>
<reference evidence="7" key="2">
    <citation type="submission" date="2015-06" db="UniProtKB">
        <authorList>
            <consortium name="EnsemblMetazoa"/>
        </authorList>
    </citation>
    <scope>IDENTIFICATION</scope>
</reference>
<dbReference type="Pfam" id="PF13927">
    <property type="entry name" value="Ig_3"/>
    <property type="match status" value="2"/>
</dbReference>
<dbReference type="InterPro" id="IPR003598">
    <property type="entry name" value="Ig_sub2"/>
</dbReference>
<feature type="domain" description="Ig-like" evidence="6">
    <location>
        <begin position="250"/>
        <end position="344"/>
    </location>
</feature>
<evidence type="ECO:0000256" key="5">
    <source>
        <dbReference type="SAM" id="Phobius"/>
    </source>
</evidence>
<keyword evidence="5" id="KW-1133">Transmembrane helix</keyword>
<feature type="region of interest" description="Disordered" evidence="4">
    <location>
        <begin position="579"/>
        <end position="609"/>
    </location>
</feature>
<name>T1KG53_TETUR</name>
<dbReference type="STRING" id="32264.T1KG53"/>
<dbReference type="InterPro" id="IPR036179">
    <property type="entry name" value="Ig-like_dom_sf"/>
</dbReference>
<dbReference type="GO" id="GO:0016020">
    <property type="term" value="C:membrane"/>
    <property type="evidence" value="ECO:0007669"/>
    <property type="project" value="UniProtKB-SubCell"/>
</dbReference>
<sequence>MHFALPPSLVIESVKQDDAGEYRCRIDFRQARTQYRTVQLEVIIGPREVIIMDEFGQRLRDLVGPYNEGAHLTLYCEAEGGSPQPELRWYKDGRLIDETWNITVQGIIRNELLINRIQRSDLMSTLTCIANNSNLTKSVSTSITLDLNLRPTNVRIISPKRALSAGKRVELKCTSEGSRPSAIVTWWKGPKRLQHVTEDVTSSENLTTSVVHFTPTAEDNGKILSCRADHSILPDSAIDDSWVLDVYFVPKLSLSLGSNLYYDQIRELTDVTFECHVIANPPISSVSWQFNGRSINSNSLGSVDLIFRNFSLTIRNITRHQSGKYRCVALNVEGDGYSHEINLRVLYSPICAPNQKVVYGLATKEPIKVPCTVEADPSQVTFRWALNNSHTLIPIKSFVSSRLTSLATYAPRTKFGYGQLYCWASNIVGEQREPCVFNVIPAGLPEPIKNCLVGNQSMDSLVIKCEPGQDGGLEQSFYLEVYHSITGLLFTNLTSTPSPIFEVNSLPKGTPFLLLLYAANSKGRSDSVALTASTLPFPSRTDINIITPVIAALISVIGSLVFTAIAIMIIARIRNFDDDKDSRSRQNSSRQPHNPTPPHSMPHKPNGHTLINTEEETLNIETTQTIDSWNTDLNHGDKYILAHETSENGFDISKEDGLVKLALDQRITPDGDAYYDQAGSESGSTMSTNQGDSINGGKRLSRYLLPSQTIMREPSVIILNEDEPLAVNETPLMNGLYFSYQRNSSQKQITPLSTPV</sequence>
<accession>T1KG53</accession>
<evidence type="ECO:0000256" key="1">
    <source>
        <dbReference type="ARBA" id="ARBA00004167"/>
    </source>
</evidence>